<accession>A0A8G2BWB2</accession>
<sequence>MVVTLFGIGLSIVGRGGGGPEKWHFTLLAKGILFGIGAGVGQGVGLAFSKLGMSCYMESADPANTVVVQMIPFASTLIRAIVGVSGFLIVMLSMRQGKAFVRSFGDCKAMTAATGGNHIRPVSGCLFLVNGCAIYGGWHCLHIDGAYADNHSGTRLVFL</sequence>
<dbReference type="Proteomes" id="UP000236725">
    <property type="component" value="Unassembled WGS sequence"/>
</dbReference>
<proteinExistence type="predicted"/>
<dbReference type="AlphaFoldDB" id="A0A8G2BWB2"/>
<evidence type="ECO:0000256" key="1">
    <source>
        <dbReference type="SAM" id="Phobius"/>
    </source>
</evidence>
<comment type="caution">
    <text evidence="2">The sequence shown here is derived from an EMBL/GenBank/DDBJ whole genome shotgun (WGS) entry which is preliminary data.</text>
</comment>
<feature type="transmembrane region" description="Helical" evidence="1">
    <location>
        <begin position="71"/>
        <end position="92"/>
    </location>
</feature>
<name>A0A8G2BWB2_9BACT</name>
<gene>
    <name evidence="2" type="ORF">SAMN05444001_10741</name>
</gene>
<protein>
    <submittedName>
        <fullName evidence="2">Uncharacterized protein</fullName>
    </submittedName>
</protein>
<keyword evidence="1" id="KW-1133">Transmembrane helix</keyword>
<evidence type="ECO:0000313" key="2">
    <source>
        <dbReference type="EMBL" id="SEF79701.1"/>
    </source>
</evidence>
<evidence type="ECO:0000313" key="3">
    <source>
        <dbReference type="Proteomes" id="UP000236725"/>
    </source>
</evidence>
<dbReference type="EMBL" id="FNVS01000007">
    <property type="protein sequence ID" value="SEF79701.1"/>
    <property type="molecule type" value="Genomic_DNA"/>
</dbReference>
<organism evidence="2 3">
    <name type="scientific">Parabacteroides chinchillae</name>
    <dbReference type="NCBI Taxonomy" id="871327"/>
    <lineage>
        <taxon>Bacteria</taxon>
        <taxon>Pseudomonadati</taxon>
        <taxon>Bacteroidota</taxon>
        <taxon>Bacteroidia</taxon>
        <taxon>Bacteroidales</taxon>
        <taxon>Tannerellaceae</taxon>
        <taxon>Parabacteroides</taxon>
    </lineage>
</organism>
<keyword evidence="1" id="KW-0472">Membrane</keyword>
<keyword evidence="1" id="KW-0812">Transmembrane</keyword>
<reference evidence="2 3" key="1">
    <citation type="submission" date="2016-10" db="EMBL/GenBank/DDBJ databases">
        <authorList>
            <person name="Varghese N."/>
            <person name="Submissions S."/>
        </authorList>
    </citation>
    <scope>NUCLEOTIDE SEQUENCE [LARGE SCALE GENOMIC DNA]</scope>
    <source>
        <strain evidence="2 3">DSM 29073</strain>
    </source>
</reference>
<keyword evidence="3" id="KW-1185">Reference proteome</keyword>
<feature type="transmembrane region" description="Helical" evidence="1">
    <location>
        <begin position="32"/>
        <end position="51"/>
    </location>
</feature>